<dbReference type="GO" id="GO:0005762">
    <property type="term" value="C:mitochondrial large ribosomal subunit"/>
    <property type="evidence" value="ECO:0007669"/>
    <property type="project" value="TreeGrafter"/>
</dbReference>
<name>A0A6J5V0C0_PRUAR</name>
<dbReference type="InterPro" id="IPR002171">
    <property type="entry name" value="Ribosomal_uL2"/>
</dbReference>
<reference evidence="11" key="1">
    <citation type="journal article" date="2020" name="Genome Biol.">
        <title>Gamete binning: chromosome-level and haplotype-resolved genome assembly enabled by high-throughput single-cell sequencing of gamete genomes.</title>
        <authorList>
            <person name="Campoy J.A."/>
            <person name="Sun H."/>
            <person name="Goel M."/>
            <person name="Jiao W.-B."/>
            <person name="Folz-Donahue K."/>
            <person name="Wang N."/>
            <person name="Rubio M."/>
            <person name="Liu C."/>
            <person name="Kukat C."/>
            <person name="Ruiz D."/>
            <person name="Huettel B."/>
            <person name="Schneeberger K."/>
        </authorList>
    </citation>
    <scope>NUCLEOTIDE SEQUENCE [LARGE SCALE GENOMIC DNA]</scope>
    <source>
        <strain evidence="11">cv. Rojo Pasion</strain>
    </source>
</reference>
<dbReference type="OrthoDB" id="10267824at2759"/>
<dbReference type="Gene3D" id="4.10.950.10">
    <property type="entry name" value="Ribosomal protein L2, domain 3"/>
    <property type="match status" value="1"/>
</dbReference>
<dbReference type="PANTHER" id="PTHR13691">
    <property type="entry name" value="RIBOSOMAL PROTEIN L2"/>
    <property type="match status" value="1"/>
</dbReference>
<dbReference type="EMBL" id="CAEKDK010000005">
    <property type="protein sequence ID" value="CAB4279508.1"/>
    <property type="molecule type" value="Genomic_DNA"/>
</dbReference>
<dbReference type="Pfam" id="PF03947">
    <property type="entry name" value="Ribosomal_L2_C"/>
    <property type="match status" value="1"/>
</dbReference>
<keyword evidence="11" id="KW-1185">Reference proteome</keyword>
<dbReference type="InterPro" id="IPR014722">
    <property type="entry name" value="Rib_uL2_dom2"/>
</dbReference>
<dbReference type="InterPro" id="IPR014726">
    <property type="entry name" value="Ribosomal_uL2_dom3"/>
</dbReference>
<evidence type="ECO:0000256" key="5">
    <source>
        <dbReference type="ARBA" id="ARBA00023274"/>
    </source>
</evidence>
<evidence type="ECO:0000259" key="7">
    <source>
        <dbReference type="SMART" id="SM01382"/>
    </source>
</evidence>
<dbReference type="Proteomes" id="UP000507222">
    <property type="component" value="Unassembled WGS sequence"/>
</dbReference>
<dbReference type="SMART" id="SM01382">
    <property type="entry name" value="Ribosomal_L2_C"/>
    <property type="match status" value="1"/>
</dbReference>
<dbReference type="Proteomes" id="UP000507245">
    <property type="component" value="Unassembled WGS sequence"/>
</dbReference>
<evidence type="ECO:0000256" key="4">
    <source>
        <dbReference type="ARBA" id="ARBA00023128"/>
    </source>
</evidence>
<dbReference type="GO" id="GO:0003735">
    <property type="term" value="F:structural constituent of ribosome"/>
    <property type="evidence" value="ECO:0007669"/>
    <property type="project" value="InterPro"/>
</dbReference>
<keyword evidence="4" id="KW-0496">Mitochondrion</keyword>
<dbReference type="GO" id="GO:0032543">
    <property type="term" value="P:mitochondrial translation"/>
    <property type="evidence" value="ECO:0007669"/>
    <property type="project" value="TreeGrafter"/>
</dbReference>
<evidence type="ECO:0000313" key="10">
    <source>
        <dbReference type="Proteomes" id="UP000507222"/>
    </source>
</evidence>
<gene>
    <name evidence="8" type="ORF">CURHAP_LOCUS31789</name>
    <name evidence="9" type="ORF">ORAREDHAP_LOCUS31407</name>
</gene>
<dbReference type="EMBL" id="CAEKKB010000005">
    <property type="protein sequence ID" value="CAB4309969.1"/>
    <property type="molecule type" value="Genomic_DNA"/>
</dbReference>
<proteinExistence type="inferred from homology"/>
<dbReference type="SUPFAM" id="SSF50104">
    <property type="entry name" value="Translation proteins SH3-like domain"/>
    <property type="match status" value="1"/>
</dbReference>
<evidence type="ECO:0000313" key="11">
    <source>
        <dbReference type="Proteomes" id="UP000507245"/>
    </source>
</evidence>
<evidence type="ECO:0000256" key="1">
    <source>
        <dbReference type="ARBA" id="ARBA00004173"/>
    </source>
</evidence>
<protein>
    <recommendedName>
        <fullName evidence="7">Large ribosomal subunit protein uL2 C-terminal domain-containing protein</fullName>
    </recommendedName>
</protein>
<keyword evidence="5" id="KW-0687">Ribonucleoprotein</keyword>
<evidence type="ECO:0000256" key="2">
    <source>
        <dbReference type="ARBA" id="ARBA00005636"/>
    </source>
</evidence>
<feature type="domain" description="Large ribosomal subunit protein uL2 C-terminal" evidence="7">
    <location>
        <begin position="1"/>
        <end position="110"/>
    </location>
</feature>
<dbReference type="Gene3D" id="2.30.30.30">
    <property type="match status" value="1"/>
</dbReference>
<evidence type="ECO:0000313" key="9">
    <source>
        <dbReference type="EMBL" id="CAB4309969.1"/>
    </source>
</evidence>
<evidence type="ECO:0000256" key="6">
    <source>
        <dbReference type="SAM" id="MobiDB-lite"/>
    </source>
</evidence>
<evidence type="ECO:0000313" key="8">
    <source>
        <dbReference type="EMBL" id="CAB4279508.1"/>
    </source>
</evidence>
<sequence length="110" mass="11596">MPLGAKHIGAKIHNIEMRPGQGGKLVRAPRTHPTILKEPSSAGCLVKLPSHVQKWIDSKCRATIGSVSKWAKFRKSAQEALQGRAKPVVGPPAQGSGSAMNPIDHPHGGG</sequence>
<accession>A0A6J5V0C0</accession>
<comment type="subcellular location">
    <subcellularLocation>
        <location evidence="1">Mitochondrion</location>
    </subcellularLocation>
</comment>
<feature type="region of interest" description="Disordered" evidence="6">
    <location>
        <begin position="78"/>
        <end position="110"/>
    </location>
</feature>
<dbReference type="InterPro" id="IPR008991">
    <property type="entry name" value="Translation_prot_SH3-like_sf"/>
</dbReference>
<organism evidence="8 10">
    <name type="scientific">Prunus armeniaca</name>
    <name type="common">Apricot</name>
    <name type="synonym">Armeniaca vulgaris</name>
    <dbReference type="NCBI Taxonomy" id="36596"/>
    <lineage>
        <taxon>Eukaryota</taxon>
        <taxon>Viridiplantae</taxon>
        <taxon>Streptophyta</taxon>
        <taxon>Embryophyta</taxon>
        <taxon>Tracheophyta</taxon>
        <taxon>Spermatophyta</taxon>
        <taxon>Magnoliopsida</taxon>
        <taxon>eudicotyledons</taxon>
        <taxon>Gunneridae</taxon>
        <taxon>Pentapetalae</taxon>
        <taxon>rosids</taxon>
        <taxon>fabids</taxon>
        <taxon>Rosales</taxon>
        <taxon>Rosaceae</taxon>
        <taxon>Amygdaloideae</taxon>
        <taxon>Amygdaleae</taxon>
        <taxon>Prunus</taxon>
    </lineage>
</organism>
<evidence type="ECO:0000256" key="3">
    <source>
        <dbReference type="ARBA" id="ARBA00022980"/>
    </source>
</evidence>
<dbReference type="InterPro" id="IPR022669">
    <property type="entry name" value="Ribosomal_uL2_C"/>
</dbReference>
<comment type="similarity">
    <text evidence="2">Belongs to the universal ribosomal protein uL2 family.</text>
</comment>
<dbReference type="PANTHER" id="PTHR13691:SF72">
    <property type="entry name" value="EXPRESSED PROTEIN"/>
    <property type="match status" value="1"/>
</dbReference>
<reference evidence="8 10" key="2">
    <citation type="submission" date="2020-05" db="EMBL/GenBank/DDBJ databases">
        <authorList>
            <person name="Campoy J."/>
            <person name="Schneeberger K."/>
            <person name="Spophaly S."/>
        </authorList>
    </citation>
    <scope>NUCLEOTIDE SEQUENCE [LARGE SCALE GENOMIC DNA]</scope>
    <source>
        <strain evidence="8">PruArmRojPasFocal</strain>
    </source>
</reference>
<dbReference type="GO" id="GO:0003723">
    <property type="term" value="F:RNA binding"/>
    <property type="evidence" value="ECO:0007669"/>
    <property type="project" value="TreeGrafter"/>
</dbReference>
<dbReference type="AlphaFoldDB" id="A0A6J5V0C0"/>
<keyword evidence="3" id="KW-0689">Ribosomal protein</keyword>